<feature type="compositionally biased region" description="Basic and acidic residues" evidence="1">
    <location>
        <begin position="422"/>
        <end position="439"/>
    </location>
</feature>
<keyword evidence="3" id="KW-1185">Reference proteome</keyword>
<dbReference type="PANTHER" id="PTHR31260:SF55">
    <property type="entry name" value="CYSTATIN DOMAIN-CONTAINING PROTEIN"/>
    <property type="match status" value="1"/>
</dbReference>
<feature type="region of interest" description="Disordered" evidence="1">
    <location>
        <begin position="413"/>
        <end position="439"/>
    </location>
</feature>
<proteinExistence type="predicted"/>
<reference evidence="2 3" key="1">
    <citation type="submission" date="2021-05" db="EMBL/GenBank/DDBJ databases">
        <title>Genome Assembly of Synthetic Allotetraploid Brassica napus Reveals Homoeologous Exchanges between Subgenomes.</title>
        <authorList>
            <person name="Davis J.T."/>
        </authorList>
    </citation>
    <scope>NUCLEOTIDE SEQUENCE [LARGE SCALE GENOMIC DNA]</scope>
    <source>
        <strain evidence="3">cv. Da-Ae</strain>
        <tissue evidence="2">Seedling</tissue>
    </source>
</reference>
<evidence type="ECO:0008006" key="4">
    <source>
        <dbReference type="Google" id="ProtNLM"/>
    </source>
</evidence>
<protein>
    <recommendedName>
        <fullName evidence="4">Cystatin domain-containing protein</fullName>
    </recommendedName>
</protein>
<dbReference type="Gene3D" id="3.10.450.10">
    <property type="match status" value="2"/>
</dbReference>
<sequence length="463" mass="53198">MASSDYEIITDPWDPKCVSACCMYFPGEEPEDTELLLEKIRGKLDERIHNHTLAEEYRIINEQIVKSQGFDVDFSKLRYLFDFQPAFLDDCDSDTGRDFFRKLSAEAIEIYNKRDVGTSFEFVEVEKANIYSNSGEVFFITFVAKDSWNQTKVFQAKVIHVFCREIVHSFCRLKPNQPVTCVDEESIAKKEPISKEASITRKKKRKHGSLNHGITDPWDPKCVRACSMYVPGKEPEGTKRMLEKIRGKRDIRIHYHTQVEECRIINDQIVKSQGFDVDFSKLRYLFDFQPAFLDEVYPLGKPDTGRVCFGRLSAEAIEIYNKKRGDDLSLGTNFEFVEVEKANIDSNSGEVYFITFVAKDPLDKKTKVFQAKVIHVFCREIVHSFCRLKPNQPGLKIKPGCINSNLKGDGLGLGDKQAAQPKSKEQRSSEATYENRAEGDEYKQRMMSELANRFFALASFDLS</sequence>
<dbReference type="InterPro" id="IPR046350">
    <property type="entry name" value="Cystatin_sf"/>
</dbReference>
<dbReference type="PANTHER" id="PTHR31260">
    <property type="entry name" value="CYSTATIN/MONELLIN SUPERFAMILY PROTEIN"/>
    <property type="match status" value="1"/>
</dbReference>
<evidence type="ECO:0000313" key="3">
    <source>
        <dbReference type="Proteomes" id="UP000824890"/>
    </source>
</evidence>
<comment type="caution">
    <text evidence="2">The sequence shown here is derived from an EMBL/GenBank/DDBJ whole genome shotgun (WGS) entry which is preliminary data.</text>
</comment>
<evidence type="ECO:0000313" key="2">
    <source>
        <dbReference type="EMBL" id="KAH0906638.1"/>
    </source>
</evidence>
<dbReference type="InterPro" id="IPR006525">
    <property type="entry name" value="Cystatin-related_pln"/>
</dbReference>
<name>A0ABQ8BQH8_BRANA</name>
<organism evidence="2 3">
    <name type="scientific">Brassica napus</name>
    <name type="common">Rape</name>
    <dbReference type="NCBI Taxonomy" id="3708"/>
    <lineage>
        <taxon>Eukaryota</taxon>
        <taxon>Viridiplantae</taxon>
        <taxon>Streptophyta</taxon>
        <taxon>Embryophyta</taxon>
        <taxon>Tracheophyta</taxon>
        <taxon>Spermatophyta</taxon>
        <taxon>Magnoliopsida</taxon>
        <taxon>eudicotyledons</taxon>
        <taxon>Gunneridae</taxon>
        <taxon>Pentapetalae</taxon>
        <taxon>rosids</taxon>
        <taxon>malvids</taxon>
        <taxon>Brassicales</taxon>
        <taxon>Brassicaceae</taxon>
        <taxon>Brassiceae</taxon>
        <taxon>Brassica</taxon>
    </lineage>
</organism>
<evidence type="ECO:0000256" key="1">
    <source>
        <dbReference type="SAM" id="MobiDB-lite"/>
    </source>
</evidence>
<dbReference type="NCBIfam" id="TIGR01638">
    <property type="entry name" value="Atha_cystat_rel"/>
    <property type="match status" value="2"/>
</dbReference>
<dbReference type="SUPFAM" id="SSF54403">
    <property type="entry name" value="Cystatin/monellin"/>
    <property type="match status" value="1"/>
</dbReference>
<dbReference type="EMBL" id="JAGKQM010000010">
    <property type="protein sequence ID" value="KAH0906638.1"/>
    <property type="molecule type" value="Genomic_DNA"/>
</dbReference>
<dbReference type="InterPro" id="IPR006462">
    <property type="entry name" value="MS5"/>
</dbReference>
<gene>
    <name evidence="2" type="ORF">HID58_038465</name>
</gene>
<accession>A0ABQ8BQH8</accession>
<dbReference type="Proteomes" id="UP000824890">
    <property type="component" value="Unassembled WGS sequence"/>
</dbReference>